<dbReference type="InterPro" id="IPR017517">
    <property type="entry name" value="Maleyloyr_isom"/>
</dbReference>
<feature type="domain" description="Mycothiol-dependent maleylpyruvate isomerase metal-binding" evidence="2">
    <location>
        <begin position="15"/>
        <end position="135"/>
    </location>
</feature>
<evidence type="ECO:0000259" key="2">
    <source>
        <dbReference type="Pfam" id="PF11716"/>
    </source>
</evidence>
<dbReference type="RefSeq" id="WP_268114005.1">
    <property type="nucleotide sequence ID" value="NZ_JAPPUX010000010.1"/>
</dbReference>
<accession>A0ABT4CIW5</accession>
<evidence type="ECO:0000313" key="3">
    <source>
        <dbReference type="EMBL" id="MCY4728915.1"/>
    </source>
</evidence>
<keyword evidence="4" id="KW-1185">Reference proteome</keyword>
<organism evidence="3 4">
    <name type="scientific">Nocardioides pini</name>
    <dbReference type="NCBI Taxonomy" id="2975053"/>
    <lineage>
        <taxon>Bacteria</taxon>
        <taxon>Bacillati</taxon>
        <taxon>Actinomycetota</taxon>
        <taxon>Actinomycetes</taxon>
        <taxon>Propionibacteriales</taxon>
        <taxon>Nocardioidaceae</taxon>
        <taxon>Nocardioides</taxon>
    </lineage>
</organism>
<dbReference type="NCBIfam" id="TIGR03083">
    <property type="entry name" value="maleylpyruvate isomerase family mycothiol-dependent enzyme"/>
    <property type="match status" value="1"/>
</dbReference>
<dbReference type="PANTHER" id="PTHR40758:SF1">
    <property type="entry name" value="CONSERVED PROTEIN"/>
    <property type="match status" value="1"/>
</dbReference>
<evidence type="ECO:0000259" key="1">
    <source>
        <dbReference type="Pfam" id="PF07398"/>
    </source>
</evidence>
<protein>
    <submittedName>
        <fullName evidence="3">Maleylpyruvate isomerase family mycothiol-dependent enzyme</fullName>
    </submittedName>
</protein>
<dbReference type="Proteomes" id="UP001074726">
    <property type="component" value="Unassembled WGS sequence"/>
</dbReference>
<comment type="caution">
    <text evidence="3">The sequence shown here is derived from an EMBL/GenBank/DDBJ whole genome shotgun (WGS) entry which is preliminary data.</text>
</comment>
<dbReference type="Pfam" id="PF11716">
    <property type="entry name" value="MDMPI_N"/>
    <property type="match status" value="1"/>
</dbReference>
<dbReference type="GO" id="GO:0016853">
    <property type="term" value="F:isomerase activity"/>
    <property type="evidence" value="ECO:0007669"/>
    <property type="project" value="UniProtKB-KW"/>
</dbReference>
<keyword evidence="3" id="KW-0413">Isomerase</keyword>
<dbReference type="InterPro" id="IPR034660">
    <property type="entry name" value="DinB/YfiT-like"/>
</dbReference>
<name>A0ABT4CIW5_9ACTN</name>
<evidence type="ECO:0000313" key="4">
    <source>
        <dbReference type="Proteomes" id="UP001074726"/>
    </source>
</evidence>
<dbReference type="EMBL" id="JAPPUX010000010">
    <property type="protein sequence ID" value="MCY4728915.1"/>
    <property type="molecule type" value="Genomic_DNA"/>
</dbReference>
<dbReference type="InterPro" id="IPR010872">
    <property type="entry name" value="MDMPI_C-term_domain"/>
</dbReference>
<dbReference type="Pfam" id="PF07398">
    <property type="entry name" value="MDMPI_C"/>
    <property type="match status" value="1"/>
</dbReference>
<gene>
    <name evidence="3" type="ORF">NYO98_21750</name>
</gene>
<dbReference type="SUPFAM" id="SSF109854">
    <property type="entry name" value="DinB/YfiT-like putative metalloenzymes"/>
    <property type="match status" value="1"/>
</dbReference>
<dbReference type="InterPro" id="IPR024344">
    <property type="entry name" value="MDMPI_metal-binding"/>
</dbReference>
<sequence>MTSLPTRLSPDVYLDHLRTESARFRDVLADCDPAARVPACPDWDAADLLWHLATVQRWWAEVLTARPERPEEIDPPRPEAYDDLLRTYDEWSAGLVAALDGADPREEAWNWSDDHTVGFILRRQAHEALVHRVDAEQAARATTELDPRLAADGVHECLDVMYGGMPPWGSWEAGEGTVRVDVTDTGESFWLQFGVFSGTDPDSGTTYADEEDFHVVPAPEDAHTEPDVVVDGPAAALDLWLWNRGGDDEVSAAGDRDVLERFTAIVESPIN</sequence>
<reference evidence="3" key="1">
    <citation type="submission" date="2022-08" db="EMBL/GenBank/DDBJ databases">
        <title>Genome sequencing of Nocardioides sp. STR2.</title>
        <authorList>
            <person name="So Y."/>
        </authorList>
    </citation>
    <scope>NUCLEOTIDE SEQUENCE</scope>
    <source>
        <strain evidence="3">STR2</strain>
    </source>
</reference>
<dbReference type="PANTHER" id="PTHR40758">
    <property type="entry name" value="CONSERVED PROTEIN"/>
    <property type="match status" value="1"/>
</dbReference>
<feature type="domain" description="MDMPI C-terminal" evidence="1">
    <location>
        <begin position="148"/>
        <end position="261"/>
    </location>
</feature>
<proteinExistence type="predicted"/>
<dbReference type="Gene3D" id="1.20.120.450">
    <property type="entry name" value="dinb family like domain"/>
    <property type="match status" value="1"/>
</dbReference>